<dbReference type="Proteomes" id="UP000789572">
    <property type="component" value="Unassembled WGS sequence"/>
</dbReference>
<keyword evidence="2" id="KW-1185">Reference proteome</keyword>
<dbReference type="Gene3D" id="1.10.510.10">
    <property type="entry name" value="Transferase(Phosphotransferase) domain 1"/>
    <property type="match status" value="1"/>
</dbReference>
<protein>
    <submittedName>
        <fullName evidence="1">7236_t:CDS:1</fullName>
    </submittedName>
</protein>
<accession>A0A9N9H4S3</accession>
<name>A0A9N9H4S3_9GLOM</name>
<evidence type="ECO:0000313" key="1">
    <source>
        <dbReference type="EMBL" id="CAG8648797.1"/>
    </source>
</evidence>
<reference evidence="1" key="1">
    <citation type="submission" date="2021-06" db="EMBL/GenBank/DDBJ databases">
        <authorList>
            <person name="Kallberg Y."/>
            <person name="Tangrot J."/>
            <person name="Rosling A."/>
        </authorList>
    </citation>
    <scope>NUCLEOTIDE SEQUENCE</scope>
    <source>
        <strain evidence="1">IA702</strain>
    </source>
</reference>
<comment type="caution">
    <text evidence="1">The sequence shown here is derived from an EMBL/GenBank/DDBJ whole genome shotgun (WGS) entry which is preliminary data.</text>
</comment>
<proteinExistence type="predicted"/>
<gene>
    <name evidence="1" type="ORF">POCULU_LOCUS9833</name>
</gene>
<organism evidence="1 2">
    <name type="scientific">Paraglomus occultum</name>
    <dbReference type="NCBI Taxonomy" id="144539"/>
    <lineage>
        <taxon>Eukaryota</taxon>
        <taxon>Fungi</taxon>
        <taxon>Fungi incertae sedis</taxon>
        <taxon>Mucoromycota</taxon>
        <taxon>Glomeromycotina</taxon>
        <taxon>Glomeromycetes</taxon>
        <taxon>Paraglomerales</taxon>
        <taxon>Paraglomeraceae</taxon>
        <taxon>Paraglomus</taxon>
    </lineage>
</organism>
<dbReference type="SUPFAM" id="SSF56112">
    <property type="entry name" value="Protein kinase-like (PK-like)"/>
    <property type="match status" value="1"/>
</dbReference>
<dbReference type="AlphaFoldDB" id="A0A9N9H4S3"/>
<dbReference type="InterPro" id="IPR011009">
    <property type="entry name" value="Kinase-like_dom_sf"/>
</dbReference>
<dbReference type="OrthoDB" id="2339265at2759"/>
<sequence length="451" mass="51807">MDVDSDNNDISFSPEALKRLKKIKPSAYSSLWSSIQGVHPVVLNHRPAKAYDIPIYLYHPIFNYFMTQCESCRVDVQDEKFAINISTEMCKAFDNEDKRKMAFIDLVRNYLTNYSFNANKIGAYETDGHIAVTIEGEDIILALLEVKSEFGKGHGCAFLQATAYYSQHVVDAKENQLKYYQRTCCPMFILYLAGPFLGFAGAICTDLPVCDPLGPVIPLFYLPNEYPTMLRMARTFKAFKQSIYNLHESYRQKMSASDDSVRWEAAFPYVREFWNLESASNPTSFTYIRRLIDKKPLYVAKTADRLVFVKFTMRYGRQAHVNLAEKGFAPALLGFEELDRGWKMVVMEYLPDNEWRMLTDVDDRAGVKDNVVAVMNSFHDLGYAHGDLRGENIMVADDGRVKIVDFDWAGLAGQIKYPHFMNPEIRWHINAQPAKPILTEHDVHLLNSYFI</sequence>
<evidence type="ECO:0000313" key="2">
    <source>
        <dbReference type="Proteomes" id="UP000789572"/>
    </source>
</evidence>
<dbReference type="EMBL" id="CAJVPJ010004129">
    <property type="protein sequence ID" value="CAG8648797.1"/>
    <property type="molecule type" value="Genomic_DNA"/>
</dbReference>